<comment type="similarity">
    <text evidence="1">Belongs to the NAD(P)-dependent epimerase/dehydratase family. SDR39U1 subfamily.</text>
</comment>
<name>W6JWF9_9MICO</name>
<reference evidence="4 5" key="1">
    <citation type="journal article" date="2013" name="ISME J.">
        <title>A metabolic model for members of the genus Tetrasphaera involved in enhanced biological phosphorus removal.</title>
        <authorList>
            <person name="Kristiansen R."/>
            <person name="Nguyen H.T.T."/>
            <person name="Saunders A.M."/>
            <person name="Nielsen J.L."/>
            <person name="Wimmer R."/>
            <person name="Le V.Q."/>
            <person name="McIlroy S.J."/>
            <person name="Petrovski S."/>
            <person name="Seviour R.J."/>
            <person name="Calteau A."/>
            <person name="Nielsen K.L."/>
            <person name="Nielsen P.H."/>
        </authorList>
    </citation>
    <scope>NUCLEOTIDE SEQUENCE [LARGE SCALE GENOMIC DNA]</scope>
    <source>
        <strain evidence="4 5">Ben110</strain>
    </source>
</reference>
<protein>
    <recommendedName>
        <fullName evidence="6">TIGR01777 family protein</fullName>
    </recommendedName>
</protein>
<dbReference type="AlphaFoldDB" id="W6JWF9"/>
<dbReference type="InterPro" id="IPR036291">
    <property type="entry name" value="NAD(P)-bd_dom_sf"/>
</dbReference>
<proteinExistence type="inferred from homology"/>
<dbReference type="Pfam" id="PF08338">
    <property type="entry name" value="DUF1731"/>
    <property type="match status" value="1"/>
</dbReference>
<dbReference type="Proteomes" id="UP000035763">
    <property type="component" value="Unassembled WGS sequence"/>
</dbReference>
<organism evidence="4 5">
    <name type="scientific">Nostocoides australiense Ben110</name>
    <dbReference type="NCBI Taxonomy" id="1193182"/>
    <lineage>
        <taxon>Bacteria</taxon>
        <taxon>Bacillati</taxon>
        <taxon>Actinomycetota</taxon>
        <taxon>Actinomycetes</taxon>
        <taxon>Micrococcales</taxon>
        <taxon>Intrasporangiaceae</taxon>
        <taxon>Nostocoides</taxon>
    </lineage>
</organism>
<evidence type="ECO:0000256" key="1">
    <source>
        <dbReference type="ARBA" id="ARBA00009353"/>
    </source>
</evidence>
<dbReference type="PANTHER" id="PTHR11092:SF0">
    <property type="entry name" value="EPIMERASE FAMILY PROTEIN SDR39U1"/>
    <property type="match status" value="1"/>
</dbReference>
<feature type="domain" description="NAD-dependent epimerase/dehydratase" evidence="2">
    <location>
        <begin position="11"/>
        <end position="226"/>
    </location>
</feature>
<comment type="caution">
    <text evidence="4">The sequence shown here is derived from an EMBL/GenBank/DDBJ whole genome shotgun (WGS) entry which is preliminary data.</text>
</comment>
<accession>W6JWF9</accession>
<dbReference type="SUPFAM" id="SSF51735">
    <property type="entry name" value="NAD(P)-binding Rossmann-fold domains"/>
    <property type="match status" value="1"/>
</dbReference>
<dbReference type="NCBIfam" id="TIGR01777">
    <property type="entry name" value="yfcH"/>
    <property type="match status" value="1"/>
</dbReference>
<dbReference type="InterPro" id="IPR001509">
    <property type="entry name" value="Epimerase_deHydtase"/>
</dbReference>
<evidence type="ECO:0000259" key="3">
    <source>
        <dbReference type="Pfam" id="PF08338"/>
    </source>
</evidence>
<feature type="domain" description="DUF1731" evidence="3">
    <location>
        <begin position="259"/>
        <end position="303"/>
    </location>
</feature>
<evidence type="ECO:0000259" key="2">
    <source>
        <dbReference type="Pfam" id="PF01370"/>
    </source>
</evidence>
<dbReference type="EMBL" id="CAJA01000131">
    <property type="protein sequence ID" value="CCH72950.1"/>
    <property type="molecule type" value="Genomic_DNA"/>
</dbReference>
<dbReference type="OrthoDB" id="9801773at2"/>
<dbReference type="InterPro" id="IPR013549">
    <property type="entry name" value="DUF1731"/>
</dbReference>
<gene>
    <name evidence="4" type="ORF">BN11_2160002</name>
</gene>
<evidence type="ECO:0000313" key="4">
    <source>
        <dbReference type="EMBL" id="CCH72950.1"/>
    </source>
</evidence>
<evidence type="ECO:0008006" key="6">
    <source>
        <dbReference type="Google" id="ProtNLM"/>
    </source>
</evidence>
<sequence>MQQGSARPLTVAVTGASGLIGRALVAALRERGDEVVTLVRREPVSAGERRWDPATGHLDPQALAGVDAVVNLAGPGVGDKRWTPAYKARVLRDRVSATEAVAEAVAARLASDDRAIHLVNASAVGYYGDRGEELLTEDSPGGLGFLAEVCRAWEGATQAASAAGAPVTLARTGLVMSGAGGALAPLVRATRLGAGGPMGSGRQFWPVISRRDEIAALLFLLDHPDLTGPVNLVGVEPPRQREVAGALGRLLHRPAILPAPGAALRAVIGEFAGEIMASQRVLPDRLLAAGFVHQDRALTAVLASALAEE</sequence>
<keyword evidence="5" id="KW-1185">Reference proteome</keyword>
<dbReference type="PANTHER" id="PTHR11092">
    <property type="entry name" value="SUGAR NUCLEOTIDE EPIMERASE RELATED"/>
    <property type="match status" value="1"/>
</dbReference>
<dbReference type="Pfam" id="PF01370">
    <property type="entry name" value="Epimerase"/>
    <property type="match status" value="1"/>
</dbReference>
<evidence type="ECO:0000313" key="5">
    <source>
        <dbReference type="Proteomes" id="UP000035763"/>
    </source>
</evidence>
<dbReference type="RefSeq" id="WP_048698417.1">
    <property type="nucleotide sequence ID" value="NZ_HG764815.1"/>
</dbReference>
<dbReference type="InterPro" id="IPR010099">
    <property type="entry name" value="SDR39U1"/>
</dbReference>
<dbReference type="Gene3D" id="3.40.50.720">
    <property type="entry name" value="NAD(P)-binding Rossmann-like Domain"/>
    <property type="match status" value="1"/>
</dbReference>
<dbReference type="STRING" id="1193182.BN11_2160002"/>